<dbReference type="InterPro" id="IPR023379">
    <property type="entry name" value="BART_dom"/>
</dbReference>
<evidence type="ECO:0000256" key="3">
    <source>
        <dbReference type="ARBA" id="ARBA00007460"/>
    </source>
</evidence>
<gene>
    <name evidence="12" type="ORF">GSPATT00022371001</name>
</gene>
<name>A0E1N3_PARTE</name>
<dbReference type="PANTHER" id="PTHR21532:SF0">
    <property type="entry name" value="CILIA- AND FLAGELLA-ASSOCIATED PROTEIN 36"/>
    <property type="match status" value="1"/>
</dbReference>
<evidence type="ECO:0000256" key="7">
    <source>
        <dbReference type="ARBA" id="ARBA00023069"/>
    </source>
</evidence>
<evidence type="ECO:0000313" key="12">
    <source>
        <dbReference type="EMBL" id="CAK89200.1"/>
    </source>
</evidence>
<dbReference type="InterPro" id="IPR042541">
    <property type="entry name" value="BART_sf"/>
</dbReference>
<evidence type="ECO:0000256" key="6">
    <source>
        <dbReference type="ARBA" id="ARBA00023054"/>
    </source>
</evidence>
<evidence type="ECO:0000256" key="2">
    <source>
        <dbReference type="ARBA" id="ARBA00004496"/>
    </source>
</evidence>
<dbReference type="OrthoDB" id="307461at2759"/>
<keyword evidence="7" id="KW-0969">Cilium</keyword>
<evidence type="ECO:0000256" key="8">
    <source>
        <dbReference type="ARBA" id="ARBA00023273"/>
    </source>
</evidence>
<dbReference type="HOGENOM" id="CLU_1024722_0_0_1"/>
<reference evidence="12 13" key="1">
    <citation type="journal article" date="2006" name="Nature">
        <title>Global trends of whole-genome duplications revealed by the ciliate Paramecium tetraurelia.</title>
        <authorList>
            <consortium name="Genoscope"/>
            <person name="Aury J.-M."/>
            <person name="Jaillon O."/>
            <person name="Duret L."/>
            <person name="Noel B."/>
            <person name="Jubin C."/>
            <person name="Porcel B.M."/>
            <person name="Segurens B."/>
            <person name="Daubin V."/>
            <person name="Anthouard V."/>
            <person name="Aiach N."/>
            <person name="Arnaiz O."/>
            <person name="Billaut A."/>
            <person name="Beisson J."/>
            <person name="Blanc I."/>
            <person name="Bouhouche K."/>
            <person name="Camara F."/>
            <person name="Duharcourt S."/>
            <person name="Guigo R."/>
            <person name="Gogendeau D."/>
            <person name="Katinka M."/>
            <person name="Keller A.-M."/>
            <person name="Kissmehl R."/>
            <person name="Klotz C."/>
            <person name="Koll F."/>
            <person name="Le Moue A."/>
            <person name="Lepere C."/>
            <person name="Malinsky S."/>
            <person name="Nowacki M."/>
            <person name="Nowak J.K."/>
            <person name="Plattner H."/>
            <person name="Poulain J."/>
            <person name="Ruiz F."/>
            <person name="Serrano V."/>
            <person name="Zagulski M."/>
            <person name="Dessen P."/>
            <person name="Betermier M."/>
            <person name="Weissenbach J."/>
            <person name="Scarpelli C."/>
            <person name="Schachter V."/>
            <person name="Sperling L."/>
            <person name="Meyer E."/>
            <person name="Cohen J."/>
            <person name="Wincker P."/>
        </authorList>
    </citation>
    <scope>NUCLEOTIDE SEQUENCE [LARGE SCALE GENOMIC DNA]</scope>
    <source>
        <strain evidence="12 13">Stock d4-2</strain>
    </source>
</reference>
<dbReference type="Gene3D" id="1.20.1520.10">
    <property type="entry name" value="ADP-ribosylation factor-like 2-binding protein, domain"/>
    <property type="match status" value="1"/>
</dbReference>
<dbReference type="RefSeq" id="XP_001456597.1">
    <property type="nucleotide sequence ID" value="XM_001456560.1"/>
</dbReference>
<dbReference type="OMA" id="EMSFQNK"/>
<dbReference type="EMBL" id="CT868653">
    <property type="protein sequence ID" value="CAK89200.1"/>
    <property type="molecule type" value="Genomic_DNA"/>
</dbReference>
<comment type="similarity">
    <text evidence="3">Belongs to the CFAP36 family.</text>
</comment>
<accession>A0E1N3</accession>
<dbReference type="PANTHER" id="PTHR21532">
    <property type="entry name" value="PHOSPHODIESTERASE HL"/>
    <property type="match status" value="1"/>
</dbReference>
<feature type="domain" description="BART" evidence="11">
    <location>
        <begin position="6"/>
        <end position="129"/>
    </location>
</feature>
<dbReference type="PROSITE" id="PS50330">
    <property type="entry name" value="UIM"/>
    <property type="match status" value="1"/>
</dbReference>
<keyword evidence="6" id="KW-0175">Coiled coil</keyword>
<proteinExistence type="inferred from homology"/>
<evidence type="ECO:0000256" key="4">
    <source>
        <dbReference type="ARBA" id="ARBA00021815"/>
    </source>
</evidence>
<dbReference type="GO" id="GO:0097546">
    <property type="term" value="C:ciliary base"/>
    <property type="evidence" value="ECO:0000318"/>
    <property type="project" value="GO_Central"/>
</dbReference>
<dbReference type="Pfam" id="PF11527">
    <property type="entry name" value="ARL2_Bind_BART"/>
    <property type="match status" value="1"/>
</dbReference>
<evidence type="ECO:0000256" key="9">
    <source>
        <dbReference type="ARBA" id="ARBA00031593"/>
    </source>
</evidence>
<dbReference type="Proteomes" id="UP000000600">
    <property type="component" value="Unassembled WGS sequence"/>
</dbReference>
<evidence type="ECO:0000256" key="10">
    <source>
        <dbReference type="SAM" id="MobiDB-lite"/>
    </source>
</evidence>
<keyword evidence="13" id="KW-1185">Reference proteome</keyword>
<evidence type="ECO:0000313" key="13">
    <source>
        <dbReference type="Proteomes" id="UP000000600"/>
    </source>
</evidence>
<organism evidence="12 13">
    <name type="scientific">Paramecium tetraurelia</name>
    <dbReference type="NCBI Taxonomy" id="5888"/>
    <lineage>
        <taxon>Eukaryota</taxon>
        <taxon>Sar</taxon>
        <taxon>Alveolata</taxon>
        <taxon>Ciliophora</taxon>
        <taxon>Intramacronucleata</taxon>
        <taxon>Oligohymenophorea</taxon>
        <taxon>Peniculida</taxon>
        <taxon>Parameciidae</taxon>
        <taxon>Paramecium</taxon>
    </lineage>
</organism>
<dbReference type="InterPro" id="IPR003903">
    <property type="entry name" value="UIM_dom"/>
</dbReference>
<keyword evidence="8" id="KW-0966">Cell projection</keyword>
<dbReference type="InterPro" id="IPR038888">
    <property type="entry name" value="CFAP36"/>
</dbReference>
<comment type="subcellular location">
    <subcellularLocation>
        <location evidence="1">Cell projection</location>
        <location evidence="1">Cilium</location>
    </subcellularLocation>
    <subcellularLocation>
        <location evidence="2">Cytoplasm</location>
    </subcellularLocation>
</comment>
<sequence length="272" mass="32073">MSSDYSTVKEVILQMLASPTWKNQYNSFVDEYCIYFDDDEEQSIQQNNLFKQFQTEMAAIYDSFFSSLGLDNSDELQIQVTIYLQNCLKIIKEILNSDGDEEVDIQQLLALGDFQVFKAEMSFQNKRREMAAYQQLVDDEEDEEEVEQQEEEEQDPKEEEDSKAEQIQKMQILKIKLEYEQLQEELQLQQAMQISLDTPNQKKLEQISQLLGEVFARLQILQIEEMLQQNQQMAQNNDRKSKLIAQLNNLPLLDLAKEREIFTQFKLDFAKI</sequence>
<evidence type="ECO:0000256" key="1">
    <source>
        <dbReference type="ARBA" id="ARBA00004138"/>
    </source>
</evidence>
<evidence type="ECO:0000259" key="11">
    <source>
        <dbReference type="Pfam" id="PF11527"/>
    </source>
</evidence>
<dbReference type="InParanoid" id="A0E1N3"/>
<feature type="region of interest" description="Disordered" evidence="10">
    <location>
        <begin position="137"/>
        <end position="165"/>
    </location>
</feature>
<dbReference type="KEGG" id="ptm:GSPATT00022371001"/>
<dbReference type="GO" id="GO:0005930">
    <property type="term" value="C:axoneme"/>
    <property type="evidence" value="ECO:0000318"/>
    <property type="project" value="GO_Central"/>
</dbReference>
<keyword evidence="5" id="KW-0963">Cytoplasm</keyword>
<evidence type="ECO:0000256" key="5">
    <source>
        <dbReference type="ARBA" id="ARBA00022490"/>
    </source>
</evidence>
<protein>
    <recommendedName>
        <fullName evidence="4">Cilia- and flagella-associated protein 36</fullName>
    </recommendedName>
    <alternativeName>
        <fullName evidence="9">Coiled-coil domain-containing protein 104</fullName>
    </alternativeName>
</protein>
<feature type="compositionally biased region" description="Acidic residues" evidence="10">
    <location>
        <begin position="137"/>
        <end position="162"/>
    </location>
</feature>
<dbReference type="GeneID" id="5042382"/>
<dbReference type="AlphaFoldDB" id="A0E1N3"/>